<dbReference type="CDD" id="cd14256">
    <property type="entry name" value="Dockerin_I"/>
    <property type="match status" value="1"/>
</dbReference>
<feature type="active site" description="Charge relay system" evidence="5">
    <location>
        <position position="258"/>
    </location>
</feature>
<gene>
    <name evidence="9" type="ORF">SAMN05444422_106185</name>
</gene>
<comment type="similarity">
    <text evidence="1 5 6">Belongs to the peptidase S8 family.</text>
</comment>
<dbReference type="InterPro" id="IPR008969">
    <property type="entry name" value="CarboxyPept-like_regulatory"/>
</dbReference>
<dbReference type="InterPro" id="IPR011635">
    <property type="entry name" value="CARDB"/>
</dbReference>
<dbReference type="PROSITE" id="PS51766">
    <property type="entry name" value="DOCKERIN"/>
    <property type="match status" value="1"/>
</dbReference>
<dbReference type="Pfam" id="PF00082">
    <property type="entry name" value="Peptidase_S8"/>
    <property type="match status" value="1"/>
</dbReference>
<organism evidence="9 10">
    <name type="scientific">Natronobacterium haloterrestre</name>
    <name type="common">Halobiforma haloterrestris</name>
    <dbReference type="NCBI Taxonomy" id="148448"/>
    <lineage>
        <taxon>Archaea</taxon>
        <taxon>Methanobacteriati</taxon>
        <taxon>Methanobacteriota</taxon>
        <taxon>Stenosarchaea group</taxon>
        <taxon>Halobacteria</taxon>
        <taxon>Halobacteriales</taxon>
        <taxon>Natrialbaceae</taxon>
        <taxon>Natronobacterium</taxon>
    </lineage>
</organism>
<dbReference type="Gene3D" id="3.40.50.200">
    <property type="entry name" value="Peptidase S8/S53 domain"/>
    <property type="match status" value="1"/>
</dbReference>
<dbReference type="SUPFAM" id="SSF52743">
    <property type="entry name" value="Subtilisin-like"/>
    <property type="match status" value="1"/>
</dbReference>
<feature type="active site" description="Charge relay system" evidence="5">
    <location>
        <position position="435"/>
    </location>
</feature>
<evidence type="ECO:0000259" key="8">
    <source>
        <dbReference type="PROSITE" id="PS51766"/>
    </source>
</evidence>
<accession>A0A1I1HV68</accession>
<dbReference type="PANTHER" id="PTHR43806">
    <property type="entry name" value="PEPTIDASE S8"/>
    <property type="match status" value="1"/>
</dbReference>
<dbReference type="PROSITE" id="PS00138">
    <property type="entry name" value="SUBTILASE_SER"/>
    <property type="match status" value="1"/>
</dbReference>
<feature type="compositionally biased region" description="Low complexity" evidence="7">
    <location>
        <begin position="259"/>
        <end position="268"/>
    </location>
</feature>
<evidence type="ECO:0000256" key="5">
    <source>
        <dbReference type="PROSITE-ProRule" id="PRU01240"/>
    </source>
</evidence>
<dbReference type="GO" id="GO:0004553">
    <property type="term" value="F:hydrolase activity, hydrolyzing O-glycosyl compounds"/>
    <property type="evidence" value="ECO:0007669"/>
    <property type="project" value="InterPro"/>
</dbReference>
<dbReference type="GO" id="GO:0004252">
    <property type="term" value="F:serine-type endopeptidase activity"/>
    <property type="evidence" value="ECO:0007669"/>
    <property type="project" value="UniProtKB-UniRule"/>
</dbReference>
<name>A0A1I1HV68_NATHA</name>
<feature type="region of interest" description="Disordered" evidence="7">
    <location>
        <begin position="223"/>
        <end position="278"/>
    </location>
</feature>
<keyword evidence="2 5" id="KW-0645">Protease</keyword>
<dbReference type="EMBL" id="FOKW01000006">
    <property type="protein sequence ID" value="SFC27781.1"/>
    <property type="molecule type" value="Genomic_DNA"/>
</dbReference>
<dbReference type="Pfam" id="PF00404">
    <property type="entry name" value="Dockerin_1"/>
    <property type="match status" value="1"/>
</dbReference>
<dbReference type="InterPro" id="IPR022398">
    <property type="entry name" value="Peptidase_S8_His-AS"/>
</dbReference>
<dbReference type="InterPro" id="IPR002102">
    <property type="entry name" value="Cohesin_dom"/>
</dbReference>
<dbReference type="CDD" id="cd11308">
    <property type="entry name" value="Peptidase_M14NE-CP-C_like"/>
    <property type="match status" value="1"/>
</dbReference>
<dbReference type="Gene3D" id="1.10.1330.10">
    <property type="entry name" value="Dockerin domain"/>
    <property type="match status" value="1"/>
</dbReference>
<feature type="active site" description="Charge relay system" evidence="5">
    <location>
        <position position="221"/>
    </location>
</feature>
<sequence length="1188" mass="123453">MSDTPRFQSKSTISRSIAIVFALLMVTSAPAMAFAGATGGTQTGAAINDERTNVSPAVDETVLDRDEPFEMVLRFESADVSDSMTEAEAVSALQAHAERTQSDALSWIERTDGVEYRNDFWLANAVLVEVEPSTVGPKRIAEATGAESVHANFEVGTFDGENASESDAEADGTADGDAEADTAGSIDAAENVTYGLEMINAPDVWEEHDTKGDGAGVAVLDTGLDADHPDHEIAPENWQQFDGSGDPIETEPNDGNGHGTHVSGTVVGPAEPAGDVPAYGVAPEAELYHGKVLEDDGSGTFAQIVAGMEWAVDDTDADVVTMSLGVDGYESEMVEPSENARDAGVVLVASAGNSGQGVSGSPGNVYPNFASGAVDENGEVAGFSSGELIETDGAYPDAPEYWPDEYVVPNAAAPGVDVLSSVPGGGYDGTFSGTSMSAPHKAGTFALLVSASDGEADRELLYEAVETTAWQPDGVEEEPNTEYGHGIIDAAAAADLVALDSGVEGTVTDADGAPIEGAVVELDDRTAETDDTGTYSHIAAPGEYTVTADAFGYESASADVTVVENETTEQDFELGDALDVELASGQPDGVEGGQTIEATVTAANAESITVDLAGDYDEADATLFVDGEEAAFGEEVDLGGPVSGDLTVAVETTEDTEGELSLEHTIAGLSDEITVTTGPTTVFEDFVPVAVVDDAGAHGSDVADVLDATLSPMYNPEVTTSEEAMDGYDVVVVQNIDPTAAEAFAEATGDRDTGVVYLDQWGVDSNGIPEHSEATGEPDATYQDDLAAPPIGYELTADHEIFEGIGEAGETVELHDALFGDHTWFEGTEYDVLAETTTGDGVTAGSGFAVDDRSATVFASSLGYSTFVGGDDYTDEADAILANAVEYVVPEPAPNFQLEVLETNEPIIEGENLTVDVAVENDGVEPGTQTVTLANFDGDVVDDATVELEDGESTVVSLTWETDETDVGTGNVTVASEDDAIDYELTVHEEPDGLVTFGDGDHVGTVEGTVDVEIATTADAVAGYETQVRFDPDVLQVERVEGGDLGEPMTGVDNENGTLSLAQAQGQDTNASTLAVVEFAIVDDAPEGGTDLVFDEENTYFNAEDGDLDILPVDGTVETAWLGDVNADGELNTYDATLTQQFIAGEEPTDTFHAELADMNGNEQVDAGDVTMMLEEIVASHGADALEA</sequence>
<dbReference type="InterPro" id="IPR016134">
    <property type="entry name" value="Dockerin_dom"/>
</dbReference>
<dbReference type="InterPro" id="IPR008965">
    <property type="entry name" value="CBM2/CBM3_carb-bd_dom_sf"/>
</dbReference>
<dbReference type="Gene3D" id="2.60.40.10">
    <property type="entry name" value="Immunoglobulins"/>
    <property type="match status" value="1"/>
</dbReference>
<dbReference type="PROSITE" id="PS00136">
    <property type="entry name" value="SUBTILASE_ASP"/>
    <property type="match status" value="1"/>
</dbReference>
<dbReference type="PRINTS" id="PR00723">
    <property type="entry name" value="SUBTILISIN"/>
</dbReference>
<dbReference type="InterPro" id="IPR023828">
    <property type="entry name" value="Peptidase_S8_Ser-AS"/>
</dbReference>
<keyword evidence="3 5" id="KW-0378">Hydrolase</keyword>
<dbReference type="SUPFAM" id="SSF49384">
    <property type="entry name" value="Carbohydrate-binding domain"/>
    <property type="match status" value="1"/>
</dbReference>
<feature type="compositionally biased region" description="Acidic residues" evidence="7">
    <location>
        <begin position="162"/>
        <end position="180"/>
    </location>
</feature>
<dbReference type="InterPro" id="IPR023827">
    <property type="entry name" value="Peptidase_S8_Asp-AS"/>
</dbReference>
<dbReference type="InterPro" id="IPR036439">
    <property type="entry name" value="Dockerin_dom_sf"/>
</dbReference>
<dbReference type="GO" id="GO:0006508">
    <property type="term" value="P:proteolysis"/>
    <property type="evidence" value="ECO:0007669"/>
    <property type="project" value="UniProtKB-KW"/>
</dbReference>
<dbReference type="PROSITE" id="PS00137">
    <property type="entry name" value="SUBTILASE_HIS"/>
    <property type="match status" value="1"/>
</dbReference>
<dbReference type="InterPro" id="IPR013783">
    <property type="entry name" value="Ig-like_fold"/>
</dbReference>
<dbReference type="GO" id="GO:0000272">
    <property type="term" value="P:polysaccharide catabolic process"/>
    <property type="evidence" value="ECO:0007669"/>
    <property type="project" value="InterPro"/>
</dbReference>
<evidence type="ECO:0000256" key="2">
    <source>
        <dbReference type="ARBA" id="ARBA00022670"/>
    </source>
</evidence>
<dbReference type="InterPro" id="IPR050131">
    <property type="entry name" value="Peptidase_S8_subtilisin-like"/>
</dbReference>
<feature type="domain" description="Dockerin" evidence="8">
    <location>
        <begin position="1118"/>
        <end position="1188"/>
    </location>
</feature>
<dbReference type="InterPro" id="IPR002105">
    <property type="entry name" value="Dockerin_1_rpt"/>
</dbReference>
<evidence type="ECO:0000313" key="9">
    <source>
        <dbReference type="EMBL" id="SFC27781.1"/>
    </source>
</evidence>
<dbReference type="Gene3D" id="2.60.40.1120">
    <property type="entry name" value="Carboxypeptidase-like, regulatory domain"/>
    <property type="match status" value="1"/>
</dbReference>
<dbReference type="Pfam" id="PF07705">
    <property type="entry name" value="CARDB"/>
    <property type="match status" value="1"/>
</dbReference>
<dbReference type="InterPro" id="IPR036852">
    <property type="entry name" value="Peptidase_S8/S53_dom_sf"/>
</dbReference>
<evidence type="ECO:0000256" key="7">
    <source>
        <dbReference type="SAM" id="MobiDB-lite"/>
    </source>
</evidence>
<dbReference type="Proteomes" id="UP000199161">
    <property type="component" value="Unassembled WGS sequence"/>
</dbReference>
<dbReference type="PROSITE" id="PS51892">
    <property type="entry name" value="SUBTILASE"/>
    <property type="match status" value="1"/>
</dbReference>
<dbReference type="InterPro" id="IPR015500">
    <property type="entry name" value="Peptidase_S8_subtilisin-rel"/>
</dbReference>
<evidence type="ECO:0000256" key="6">
    <source>
        <dbReference type="RuleBase" id="RU003355"/>
    </source>
</evidence>
<keyword evidence="10" id="KW-1185">Reference proteome</keyword>
<dbReference type="SUPFAM" id="SSF49464">
    <property type="entry name" value="Carboxypeptidase regulatory domain-like"/>
    <property type="match status" value="1"/>
</dbReference>
<dbReference type="Gene3D" id="2.60.40.680">
    <property type="match status" value="1"/>
</dbReference>
<evidence type="ECO:0000313" key="10">
    <source>
        <dbReference type="Proteomes" id="UP000199161"/>
    </source>
</evidence>
<dbReference type="InterPro" id="IPR000209">
    <property type="entry name" value="Peptidase_S8/S53_dom"/>
</dbReference>
<dbReference type="AlphaFoldDB" id="A0A1I1HV68"/>
<evidence type="ECO:0000256" key="1">
    <source>
        <dbReference type="ARBA" id="ARBA00011073"/>
    </source>
</evidence>
<dbReference type="PANTHER" id="PTHR43806:SF11">
    <property type="entry name" value="CEREVISIN-RELATED"/>
    <property type="match status" value="1"/>
</dbReference>
<feature type="compositionally biased region" description="Basic and acidic residues" evidence="7">
    <location>
        <begin position="225"/>
        <end position="234"/>
    </location>
</feature>
<dbReference type="GO" id="GO:0030246">
    <property type="term" value="F:carbohydrate binding"/>
    <property type="evidence" value="ECO:0007669"/>
    <property type="project" value="InterPro"/>
</dbReference>
<protein>
    <submittedName>
        <fullName evidence="9">CARDB protein</fullName>
    </submittedName>
</protein>
<dbReference type="Pfam" id="PF00963">
    <property type="entry name" value="Cohesin"/>
    <property type="match status" value="1"/>
</dbReference>
<evidence type="ECO:0000256" key="3">
    <source>
        <dbReference type="ARBA" id="ARBA00022801"/>
    </source>
</evidence>
<reference evidence="10" key="1">
    <citation type="submission" date="2016-10" db="EMBL/GenBank/DDBJ databases">
        <authorList>
            <person name="Varghese N."/>
            <person name="Submissions S."/>
        </authorList>
    </citation>
    <scope>NUCLEOTIDE SEQUENCE [LARGE SCALE GENOMIC DNA]</scope>
    <source>
        <strain evidence="10">DSM 13078</strain>
    </source>
</reference>
<dbReference type="SUPFAM" id="SSF63446">
    <property type="entry name" value="Type I dockerin domain"/>
    <property type="match status" value="1"/>
</dbReference>
<proteinExistence type="inferred from homology"/>
<dbReference type="Pfam" id="PF13620">
    <property type="entry name" value="CarboxypepD_reg"/>
    <property type="match status" value="1"/>
</dbReference>
<feature type="region of interest" description="Disordered" evidence="7">
    <location>
        <begin position="159"/>
        <end position="180"/>
    </location>
</feature>
<evidence type="ECO:0000256" key="4">
    <source>
        <dbReference type="ARBA" id="ARBA00022825"/>
    </source>
</evidence>
<keyword evidence="4 5" id="KW-0720">Serine protease</keyword>